<dbReference type="RefSeq" id="WP_127744355.1">
    <property type="nucleotide sequence ID" value="NZ_SACN01000001.1"/>
</dbReference>
<protein>
    <submittedName>
        <fullName evidence="4">Response regulator</fullName>
    </submittedName>
</protein>
<evidence type="ECO:0000256" key="2">
    <source>
        <dbReference type="PROSITE-ProRule" id="PRU00169"/>
    </source>
</evidence>
<dbReference type="SMART" id="SM00448">
    <property type="entry name" value="REC"/>
    <property type="match status" value="1"/>
</dbReference>
<keyword evidence="5" id="KW-1185">Reference proteome</keyword>
<name>A0A437MAW2_9SPHN</name>
<evidence type="ECO:0000256" key="1">
    <source>
        <dbReference type="ARBA" id="ARBA00022553"/>
    </source>
</evidence>
<gene>
    <name evidence="4" type="ORF">EOD43_13430</name>
</gene>
<dbReference type="Proteomes" id="UP000282971">
    <property type="component" value="Unassembled WGS sequence"/>
</dbReference>
<dbReference type="InterPro" id="IPR011006">
    <property type="entry name" value="CheY-like_superfamily"/>
</dbReference>
<dbReference type="EMBL" id="SACN01000001">
    <property type="protein sequence ID" value="RVT94780.1"/>
    <property type="molecule type" value="Genomic_DNA"/>
</dbReference>
<dbReference type="PROSITE" id="PS50110">
    <property type="entry name" value="RESPONSE_REGULATORY"/>
    <property type="match status" value="1"/>
</dbReference>
<dbReference type="Gene3D" id="3.40.50.2300">
    <property type="match status" value="1"/>
</dbReference>
<dbReference type="OrthoDB" id="9784719at2"/>
<accession>A0A437MAW2</accession>
<comment type="caution">
    <text evidence="4">The sequence shown here is derived from an EMBL/GenBank/DDBJ whole genome shotgun (WGS) entry which is preliminary data.</text>
</comment>
<dbReference type="PANTHER" id="PTHR44591">
    <property type="entry name" value="STRESS RESPONSE REGULATOR PROTEIN 1"/>
    <property type="match status" value="1"/>
</dbReference>
<keyword evidence="1 2" id="KW-0597">Phosphoprotein</keyword>
<sequence length="135" mass="14660">MAPSTDPYALVVDDDAFVRMHAADILTEAGFRCLEAGNGDEAWDLMQDEDCGVMLLFTDVEMPGGMNGFELARRVADHCPDVDIVVASGRIAPKAGDLPPKAIFIGKPFSANVVHDHLREMLPDGKKPEPLRRAV</sequence>
<proteinExistence type="predicted"/>
<dbReference type="InterPro" id="IPR050595">
    <property type="entry name" value="Bact_response_regulator"/>
</dbReference>
<feature type="modified residue" description="4-aspartylphosphate" evidence="2">
    <location>
        <position position="59"/>
    </location>
</feature>
<dbReference type="SUPFAM" id="SSF52172">
    <property type="entry name" value="CheY-like"/>
    <property type="match status" value="1"/>
</dbReference>
<evidence type="ECO:0000259" key="3">
    <source>
        <dbReference type="PROSITE" id="PS50110"/>
    </source>
</evidence>
<dbReference type="AlphaFoldDB" id="A0A437MAW2"/>
<dbReference type="GO" id="GO:0000160">
    <property type="term" value="P:phosphorelay signal transduction system"/>
    <property type="evidence" value="ECO:0007669"/>
    <property type="project" value="InterPro"/>
</dbReference>
<dbReference type="Pfam" id="PF00072">
    <property type="entry name" value="Response_reg"/>
    <property type="match status" value="1"/>
</dbReference>
<reference evidence="4 5" key="1">
    <citation type="submission" date="2019-01" db="EMBL/GenBank/DDBJ databases">
        <authorList>
            <person name="Chen W.-M."/>
        </authorList>
    </citation>
    <scope>NUCLEOTIDE SEQUENCE [LARGE SCALE GENOMIC DNA]</scope>
    <source>
        <strain evidence="4 5">CCP-7</strain>
    </source>
</reference>
<evidence type="ECO:0000313" key="5">
    <source>
        <dbReference type="Proteomes" id="UP000282971"/>
    </source>
</evidence>
<dbReference type="InterPro" id="IPR001789">
    <property type="entry name" value="Sig_transdc_resp-reg_receiver"/>
</dbReference>
<evidence type="ECO:0000313" key="4">
    <source>
        <dbReference type="EMBL" id="RVT94780.1"/>
    </source>
</evidence>
<organism evidence="4 5">
    <name type="scientific">Sphingomonas crocodyli</name>
    <dbReference type="NCBI Taxonomy" id="1979270"/>
    <lineage>
        <taxon>Bacteria</taxon>
        <taxon>Pseudomonadati</taxon>
        <taxon>Pseudomonadota</taxon>
        <taxon>Alphaproteobacteria</taxon>
        <taxon>Sphingomonadales</taxon>
        <taxon>Sphingomonadaceae</taxon>
        <taxon>Sphingomonas</taxon>
    </lineage>
</organism>
<feature type="domain" description="Response regulatory" evidence="3">
    <location>
        <begin position="8"/>
        <end position="122"/>
    </location>
</feature>
<dbReference type="PANTHER" id="PTHR44591:SF3">
    <property type="entry name" value="RESPONSE REGULATORY DOMAIN-CONTAINING PROTEIN"/>
    <property type="match status" value="1"/>
</dbReference>